<organism evidence="1">
    <name type="scientific">viral metagenome</name>
    <dbReference type="NCBI Taxonomy" id="1070528"/>
    <lineage>
        <taxon>unclassified sequences</taxon>
        <taxon>metagenomes</taxon>
        <taxon>organismal metagenomes</taxon>
    </lineage>
</organism>
<dbReference type="Gene3D" id="3.40.600.30">
    <property type="match status" value="1"/>
</dbReference>
<dbReference type="InterPro" id="IPR029128">
    <property type="entry name" value="ThaI"/>
</dbReference>
<name>A0A6C0BGW9_9ZZZZ</name>
<sequence>MEAIQTQMNTSVTVLRKGKPPVARKENPTDVSDIVSTTTVVHKRKPPVAPIIEAETDVKVEMSMVEDLETLKNVLENKEAQRGLVLLYAYTQSECTRNNKCGMEVGMSREKDQGAVLKLFLNEKINLDIDNTLPEDYMVGNSKISAKHSQAKVGSSVKAKWTSADTSVKEAIEQMIHAEDSYYPHLLLTYLDIVNKQITILCISSEEHRKVIKNLKDEAFTIPNGNSRGIEYSKKAMTELLKKKYFKIEILDVDLKSGMNPIERRIQLLKNSGIKP</sequence>
<dbReference type="EMBL" id="MN739157">
    <property type="protein sequence ID" value="QHS91252.1"/>
    <property type="molecule type" value="Genomic_DNA"/>
</dbReference>
<protein>
    <submittedName>
        <fullName evidence="1">Uncharacterized protein</fullName>
    </submittedName>
</protein>
<dbReference type="Pfam" id="PF15514">
    <property type="entry name" value="ThaI"/>
    <property type="match status" value="1"/>
</dbReference>
<reference evidence="1" key="1">
    <citation type="journal article" date="2020" name="Nature">
        <title>Giant virus diversity and host interactions through global metagenomics.</title>
        <authorList>
            <person name="Schulz F."/>
            <person name="Roux S."/>
            <person name="Paez-Espino D."/>
            <person name="Jungbluth S."/>
            <person name="Walsh D.A."/>
            <person name="Denef V.J."/>
            <person name="McMahon K.D."/>
            <person name="Konstantinidis K.T."/>
            <person name="Eloe-Fadrosh E.A."/>
            <person name="Kyrpides N.C."/>
            <person name="Woyke T."/>
        </authorList>
    </citation>
    <scope>NUCLEOTIDE SEQUENCE</scope>
    <source>
        <strain evidence="1">GVMAG-M-3300013004-44</strain>
    </source>
</reference>
<dbReference type="InterPro" id="IPR038374">
    <property type="entry name" value="ThaI_sf"/>
</dbReference>
<proteinExistence type="predicted"/>
<evidence type="ECO:0000313" key="1">
    <source>
        <dbReference type="EMBL" id="QHS91252.1"/>
    </source>
</evidence>
<dbReference type="AlphaFoldDB" id="A0A6C0BGW9"/>
<accession>A0A6C0BGW9</accession>